<evidence type="ECO:0000313" key="4">
    <source>
        <dbReference type="EMBL" id="RAK02745.1"/>
    </source>
</evidence>
<feature type="domain" description="Sialidase" evidence="3">
    <location>
        <begin position="150"/>
        <end position="282"/>
    </location>
</feature>
<proteinExistence type="predicted"/>
<gene>
    <name evidence="4" type="ORF">LX87_00865</name>
</gene>
<dbReference type="OrthoDB" id="9764969at2"/>
<reference evidence="4 5" key="1">
    <citation type="submission" date="2018-06" db="EMBL/GenBank/DDBJ databases">
        <title>Genomic Encyclopedia of Archaeal and Bacterial Type Strains, Phase II (KMG-II): from individual species to whole genera.</title>
        <authorList>
            <person name="Goeker M."/>
        </authorList>
    </citation>
    <scope>NUCLEOTIDE SEQUENCE [LARGE SCALE GENOMIC DNA]</scope>
    <source>
        <strain evidence="4 5">DSM 21851</strain>
    </source>
</reference>
<organism evidence="4 5">
    <name type="scientific">Larkinella arboricola</name>
    <dbReference type="NCBI Taxonomy" id="643671"/>
    <lineage>
        <taxon>Bacteria</taxon>
        <taxon>Pseudomonadati</taxon>
        <taxon>Bacteroidota</taxon>
        <taxon>Cytophagia</taxon>
        <taxon>Cytophagales</taxon>
        <taxon>Spirosomataceae</taxon>
        <taxon>Larkinella</taxon>
    </lineage>
</organism>
<dbReference type="EMBL" id="QLMC01000001">
    <property type="protein sequence ID" value="RAK02745.1"/>
    <property type="molecule type" value="Genomic_DNA"/>
</dbReference>
<dbReference type="Pfam" id="PF13088">
    <property type="entry name" value="BNR_2"/>
    <property type="match status" value="1"/>
</dbReference>
<evidence type="ECO:0000256" key="1">
    <source>
        <dbReference type="SAM" id="MobiDB-lite"/>
    </source>
</evidence>
<dbReference type="CDD" id="cd15482">
    <property type="entry name" value="Sialidase_non-viral"/>
    <property type="match status" value="1"/>
</dbReference>
<accession>A0A327X704</accession>
<evidence type="ECO:0000313" key="5">
    <source>
        <dbReference type="Proteomes" id="UP000248790"/>
    </source>
</evidence>
<comment type="caution">
    <text evidence="4">The sequence shown here is derived from an EMBL/GenBank/DDBJ whole genome shotgun (WGS) entry which is preliminary data.</text>
</comment>
<dbReference type="InterPro" id="IPR011040">
    <property type="entry name" value="Sialidase"/>
</dbReference>
<sequence length="420" mass="45437">MKSFFKPFLCAGLLALGLQSYAANNLGDTTRAYATPLLSKTPKGTVALSWTEKDSKDVVYFYWAESKDKGKTFDNKKLIFASRGIGNSRLMKPKLLFKKDGSAVAVFGLRGEAAAAQASHDNHAAHQGGEHGGHGQTAPAKAKGRRPTDLQIVYVLSKDQGNTWTTPKPVHQDQSPNVVRGFFDATVLANGEIGVAYLNDIPGKAHQRDLRFVASNGDGFEAEKVIDPFVCDCCPISLLVDASGTLNMYYRENQENIRDIFKISSKDNGKTFSQGQPLYKDNWQVKACPHSGPTSSTGGGKNLIAWFSGSSDAPGVRIVDQQGKRLFVLDDPTAKSAFLVSAPKSSILLWEQSLASESGRVSTIGYKNISGDSNPTTQFVKESRHAMNASGLVVDNQLIVAYEAVNDNKKNSVALAQIKL</sequence>
<protein>
    <submittedName>
        <fullName evidence="4">BNR repeat protein</fullName>
    </submittedName>
</protein>
<dbReference type="RefSeq" id="WP_111626917.1">
    <property type="nucleotide sequence ID" value="NZ_QLMC01000001.1"/>
</dbReference>
<feature type="compositionally biased region" description="Basic and acidic residues" evidence="1">
    <location>
        <begin position="120"/>
        <end position="133"/>
    </location>
</feature>
<dbReference type="SUPFAM" id="SSF50939">
    <property type="entry name" value="Sialidases"/>
    <property type="match status" value="1"/>
</dbReference>
<dbReference type="Proteomes" id="UP000248790">
    <property type="component" value="Unassembled WGS sequence"/>
</dbReference>
<feature type="signal peptide" evidence="2">
    <location>
        <begin position="1"/>
        <end position="22"/>
    </location>
</feature>
<evidence type="ECO:0000256" key="2">
    <source>
        <dbReference type="SAM" id="SignalP"/>
    </source>
</evidence>
<dbReference type="Gene3D" id="2.120.10.10">
    <property type="match status" value="1"/>
</dbReference>
<evidence type="ECO:0000259" key="3">
    <source>
        <dbReference type="Pfam" id="PF13088"/>
    </source>
</evidence>
<dbReference type="AlphaFoldDB" id="A0A327X704"/>
<feature type="chain" id="PRO_5016452066" evidence="2">
    <location>
        <begin position="23"/>
        <end position="420"/>
    </location>
</feature>
<name>A0A327X704_LARAB</name>
<keyword evidence="5" id="KW-1185">Reference proteome</keyword>
<feature type="region of interest" description="Disordered" evidence="1">
    <location>
        <begin position="117"/>
        <end position="146"/>
    </location>
</feature>
<dbReference type="InterPro" id="IPR036278">
    <property type="entry name" value="Sialidase_sf"/>
</dbReference>
<keyword evidence="2" id="KW-0732">Signal</keyword>